<accession>A0A6M3LI47</accession>
<protein>
    <submittedName>
        <fullName evidence="1">Uncharacterized protein</fullName>
    </submittedName>
</protein>
<name>A0A6M3LI47_9ZZZZ</name>
<gene>
    <name evidence="1" type="ORF">MM415B03856_0009</name>
</gene>
<dbReference type="AlphaFoldDB" id="A0A6M3LI47"/>
<organism evidence="1">
    <name type="scientific">viral metagenome</name>
    <dbReference type="NCBI Taxonomy" id="1070528"/>
    <lineage>
        <taxon>unclassified sequences</taxon>
        <taxon>metagenomes</taxon>
        <taxon>organismal metagenomes</taxon>
    </lineage>
</organism>
<proteinExistence type="predicted"/>
<evidence type="ECO:0000313" key="1">
    <source>
        <dbReference type="EMBL" id="QJA94460.1"/>
    </source>
</evidence>
<dbReference type="EMBL" id="MT143233">
    <property type="protein sequence ID" value="QJA94460.1"/>
    <property type="molecule type" value="Genomic_DNA"/>
</dbReference>
<sequence>MRKKRNNIKTIICYTDKKNFIWSASSLLSLEEFKKDKTSSIEKINLKYPIKEFKTKSHKIAKERYQKILKKLEHKKGEK</sequence>
<reference evidence="1" key="1">
    <citation type="submission" date="2020-03" db="EMBL/GenBank/DDBJ databases">
        <title>The deep terrestrial virosphere.</title>
        <authorList>
            <person name="Holmfeldt K."/>
            <person name="Nilsson E."/>
            <person name="Simone D."/>
            <person name="Lopez-Fernandez M."/>
            <person name="Wu X."/>
            <person name="de Brujin I."/>
            <person name="Lundin D."/>
            <person name="Andersson A."/>
            <person name="Bertilsson S."/>
            <person name="Dopson M."/>
        </authorList>
    </citation>
    <scope>NUCLEOTIDE SEQUENCE</scope>
    <source>
        <strain evidence="1">MM415B03856</strain>
    </source>
</reference>